<sequence length="325" mass="37411">MVKIFTAHRIRGSNWTFEVNSTRQPTEVSWVNNKLNKKRSYSGSVGQVTSKIGELFAQYARDDNYAIKLSIDSDNVMLGAPKSLRPIFPTFTATNNYDVSGSFMSFENADDVQPCVLKIFSKDADYFAYLVHWQGKMIGMSLQNWQKIVPLWRENDHDVTALVGLHRDGTMEFVDFIDNGNEDEQLLRNLRACFPAINRHDESQFMFGLNQQKELILYKPYIDIGVIVRRYHNTEKCWELTYAEEIGDDTCDGDEIIKLRTNALDDKRLYSGAIVRIKAIIKNGSITRIVDYTVTPDLDDNEDFTCGQMNAHYLYPHGQFATYEM</sequence>
<gene>
    <name evidence="1" type="ORF">CZ814_03636</name>
</gene>
<dbReference type="AlphaFoldDB" id="A0A1T4USF3"/>
<dbReference type="RefSeq" id="WP_080176322.1">
    <property type="nucleotide sequence ID" value="NZ_AP024856.1"/>
</dbReference>
<dbReference type="OrthoDB" id="9860864at2"/>
<evidence type="ECO:0000313" key="1">
    <source>
        <dbReference type="EMBL" id="SKA55637.1"/>
    </source>
</evidence>
<organism evidence="1 2">
    <name type="scientific">Photobacterium toruni</name>
    <dbReference type="NCBI Taxonomy" id="1935446"/>
    <lineage>
        <taxon>Bacteria</taxon>
        <taxon>Pseudomonadati</taxon>
        <taxon>Pseudomonadota</taxon>
        <taxon>Gammaproteobacteria</taxon>
        <taxon>Vibrionales</taxon>
        <taxon>Vibrionaceae</taxon>
        <taxon>Photobacterium</taxon>
    </lineage>
</organism>
<reference evidence="1 2" key="1">
    <citation type="submission" date="2017-02" db="EMBL/GenBank/DDBJ databases">
        <authorList>
            <person name="Peterson S.W."/>
        </authorList>
    </citation>
    <scope>NUCLEOTIDE SEQUENCE [LARGE SCALE GENOMIC DNA]</scope>
    <source>
        <strain evidence="1 2">CECT 9189</strain>
    </source>
</reference>
<accession>A0A1T4USF3</accession>
<name>A0A1T4USF3_9GAMM</name>
<dbReference type="Proteomes" id="UP000191116">
    <property type="component" value="Unassembled WGS sequence"/>
</dbReference>
<proteinExistence type="predicted"/>
<protein>
    <submittedName>
        <fullName evidence="1">Uncharacterized protein</fullName>
    </submittedName>
</protein>
<dbReference type="EMBL" id="FUWP01000031">
    <property type="protein sequence ID" value="SKA55637.1"/>
    <property type="molecule type" value="Genomic_DNA"/>
</dbReference>
<evidence type="ECO:0000313" key="2">
    <source>
        <dbReference type="Proteomes" id="UP000191116"/>
    </source>
</evidence>